<proteinExistence type="predicted"/>
<sequence>MPEFVDSSNLEEIVYGQHDPIASDIAEDFFEASKITPVTLAVDLPGVSRLMSSPELREMSQRAGRLYSHRPTINLPQAEELAHGLSDTITSRCSPEAFGSAPINLQQIATALHHAQGIIGTTTGHPRRTAPSAGALYPLDLFIAPIQGVDGLNNDIYHYSPFTHTLAEIGPIDVAQLRRALGETAASESAAAVVIVICTFWRSRFKYGYRGVRFSLIEAGHIAQNLALSTHAQGLASRAIGGFFDDELAQLIPGVNGVDDAPVYTVLIGSPPASS</sequence>
<dbReference type="SUPFAM" id="SSF55469">
    <property type="entry name" value="FMN-dependent nitroreductase-like"/>
    <property type="match status" value="1"/>
</dbReference>
<dbReference type="InterPro" id="IPR052544">
    <property type="entry name" value="Bacteriocin_Proc_Enz"/>
</dbReference>
<dbReference type="Gene3D" id="3.40.109.10">
    <property type="entry name" value="NADH Oxidase"/>
    <property type="match status" value="1"/>
</dbReference>
<organism evidence="2 3">
    <name type="scientific">Auritidibacter ignavus</name>
    <dbReference type="NCBI Taxonomy" id="678932"/>
    <lineage>
        <taxon>Bacteria</taxon>
        <taxon>Bacillati</taxon>
        <taxon>Actinomycetota</taxon>
        <taxon>Actinomycetes</taxon>
        <taxon>Micrococcales</taxon>
        <taxon>Micrococcaceae</taxon>
        <taxon>Auritidibacter</taxon>
    </lineage>
</organism>
<dbReference type="GO" id="GO:0016491">
    <property type="term" value="F:oxidoreductase activity"/>
    <property type="evidence" value="ECO:0007669"/>
    <property type="project" value="InterPro"/>
</dbReference>
<keyword evidence="3" id="KW-1185">Reference proteome</keyword>
<evidence type="ECO:0000259" key="1">
    <source>
        <dbReference type="Pfam" id="PF00881"/>
    </source>
</evidence>
<dbReference type="PANTHER" id="PTHR43745:SF2">
    <property type="entry name" value="NITROREDUCTASE MJ1384-RELATED"/>
    <property type="match status" value="1"/>
</dbReference>
<evidence type="ECO:0000313" key="2">
    <source>
        <dbReference type="EMBL" id="WGH93790.1"/>
    </source>
</evidence>
<dbReference type="EMBL" id="CP122566">
    <property type="protein sequence ID" value="WGH93790.1"/>
    <property type="molecule type" value="Genomic_DNA"/>
</dbReference>
<dbReference type="InterPro" id="IPR029479">
    <property type="entry name" value="Nitroreductase"/>
</dbReference>
<dbReference type="AlphaFoldDB" id="A0AAJ6APM3"/>
<accession>A0AAJ6APM3</accession>
<dbReference type="InterPro" id="IPR020051">
    <property type="entry name" value="SagB-type_dehydrogenase"/>
</dbReference>
<name>A0AAJ6APM3_9MICC</name>
<dbReference type="NCBIfam" id="TIGR03605">
    <property type="entry name" value="antibiot_sagB"/>
    <property type="match status" value="1"/>
</dbReference>
<dbReference type="Pfam" id="PF00881">
    <property type="entry name" value="Nitroreductase"/>
    <property type="match status" value="1"/>
</dbReference>
<protein>
    <submittedName>
        <fullName evidence="2">SagB/ThcOx family dehydrogenase</fullName>
    </submittedName>
</protein>
<dbReference type="Proteomes" id="UP001224674">
    <property type="component" value="Chromosome"/>
</dbReference>
<gene>
    <name evidence="2" type="ORF">QDX21_03050</name>
</gene>
<feature type="domain" description="Nitroreductase" evidence="1">
    <location>
        <begin position="89"/>
        <end position="269"/>
    </location>
</feature>
<evidence type="ECO:0000313" key="3">
    <source>
        <dbReference type="Proteomes" id="UP001224674"/>
    </source>
</evidence>
<reference evidence="2 3" key="1">
    <citation type="submission" date="2023-03" db="EMBL/GenBank/DDBJ databases">
        <title>Complete genome sequences of several Auritidibacter ignavus strains isolated from ear infections.</title>
        <authorList>
            <person name="Baehr T."/>
            <person name="Baumhoegger A.M."/>
        </authorList>
    </citation>
    <scope>NUCLEOTIDE SEQUENCE [LARGE SCALE GENOMIC DNA]</scope>
    <source>
        <strain evidence="2 3">BABAE-6</strain>
    </source>
</reference>
<dbReference type="RefSeq" id="WP_110110398.1">
    <property type="nucleotide sequence ID" value="NZ_CP122562.1"/>
</dbReference>
<dbReference type="PANTHER" id="PTHR43745">
    <property type="entry name" value="NITROREDUCTASE MJ1384-RELATED"/>
    <property type="match status" value="1"/>
</dbReference>
<dbReference type="CDD" id="cd02142">
    <property type="entry name" value="McbC_SagB-like_oxidoreductase"/>
    <property type="match status" value="1"/>
</dbReference>
<dbReference type="InterPro" id="IPR000415">
    <property type="entry name" value="Nitroreductase-like"/>
</dbReference>